<dbReference type="Proteomes" id="UP001177140">
    <property type="component" value="Unassembled WGS sequence"/>
</dbReference>
<evidence type="ECO:0000256" key="2">
    <source>
        <dbReference type="SAM" id="Coils"/>
    </source>
</evidence>
<proteinExistence type="predicted"/>
<feature type="coiled-coil region" evidence="2">
    <location>
        <begin position="159"/>
        <end position="186"/>
    </location>
</feature>
<dbReference type="PANTHER" id="PTHR47344">
    <property type="entry name" value="RING ZINC FINGER PROTEIN-RELATED"/>
    <property type="match status" value="1"/>
</dbReference>
<accession>A0AA41S1M4</accession>
<keyword evidence="6" id="KW-1185">Reference proteome</keyword>
<dbReference type="SMART" id="SM00184">
    <property type="entry name" value="RING"/>
    <property type="match status" value="1"/>
</dbReference>
<dbReference type="InterPro" id="IPR013083">
    <property type="entry name" value="Znf_RING/FYVE/PHD"/>
</dbReference>
<dbReference type="CDD" id="cd16448">
    <property type="entry name" value="RING-H2"/>
    <property type="match status" value="1"/>
</dbReference>
<feature type="domain" description="RING-type" evidence="4">
    <location>
        <begin position="13"/>
        <end position="60"/>
    </location>
</feature>
<evidence type="ECO:0000313" key="6">
    <source>
        <dbReference type="Proteomes" id="UP001177140"/>
    </source>
</evidence>
<sequence>MGSNENEFGKTICTICYEDLKPLVEDLQAISICGHVFHELCLQQWLEYCNGKKQTCPVCKQKCCQDKINRLYFQSIGDPAELISKKGNKLFEEEDPRVLRVDVKKLEAKVVGLTEALERQEKELKDTSEQLCASKAETKREMGLKNEALKEREVYRNMIRTSSEDLSKAELECARLQQRSLGLAKELAALKLCSDCNLEEDEILKLASFGNGDNNKETIDVLKKSLVLRNKSYKELMVQCNLLGRGESRSQKKLEKTKEKMKKFKVWLFNFKHKLSFVPPSIFFRLKYFVYHVLHQSRVLELELALEQKENEVLRALKDSKRVSREEVDLNSAKRTSNFSSFNKCSFAEKMEQFAEPLPKSNETGGLANHPHLHKKTGTSDVLKDLGANPGKATDTVEIDSDRGFSSIQNPSELYPSFQASSSPFLKPQTKASISENIVLPQSCLSSPKSAADTKSRDPVQRQSSVFPSATVDVMDEDVVQCGQQSSDPEVVILDKITEDPVLPHIRKEASCSVPTSSPGDQCFAGGLVGPDGTNRYLGKWCKRNQSDTSSPSSLISVGADGRGGRIKVLRSLNQSETVVSPALPKRCKFGAKQSGQQSQGCLQIEHFFGKANRP</sequence>
<keyword evidence="1" id="KW-0863">Zinc-finger</keyword>
<keyword evidence="1" id="KW-0479">Metal-binding</keyword>
<organism evidence="5 6">
    <name type="scientific">Papaver nudicaule</name>
    <name type="common">Iceland poppy</name>
    <dbReference type="NCBI Taxonomy" id="74823"/>
    <lineage>
        <taxon>Eukaryota</taxon>
        <taxon>Viridiplantae</taxon>
        <taxon>Streptophyta</taxon>
        <taxon>Embryophyta</taxon>
        <taxon>Tracheophyta</taxon>
        <taxon>Spermatophyta</taxon>
        <taxon>Magnoliopsida</taxon>
        <taxon>Ranunculales</taxon>
        <taxon>Papaveraceae</taxon>
        <taxon>Papaveroideae</taxon>
        <taxon>Papaver</taxon>
    </lineage>
</organism>
<dbReference type="PROSITE" id="PS50089">
    <property type="entry name" value="ZF_RING_2"/>
    <property type="match status" value="1"/>
</dbReference>
<gene>
    <name evidence="5" type="ORF">MKW94_021797</name>
</gene>
<dbReference type="AlphaFoldDB" id="A0AA41S1M4"/>
<feature type="region of interest" description="Disordered" evidence="3">
    <location>
        <begin position="358"/>
        <end position="412"/>
    </location>
</feature>
<dbReference type="PANTHER" id="PTHR47344:SF1">
    <property type="entry name" value="RING ZINC FINGER PROTEIN-RELATED"/>
    <property type="match status" value="1"/>
</dbReference>
<dbReference type="InterPro" id="IPR001841">
    <property type="entry name" value="Znf_RING"/>
</dbReference>
<keyword evidence="1" id="KW-0862">Zinc</keyword>
<dbReference type="GO" id="GO:0008270">
    <property type="term" value="F:zinc ion binding"/>
    <property type="evidence" value="ECO:0007669"/>
    <property type="project" value="UniProtKB-KW"/>
</dbReference>
<evidence type="ECO:0000256" key="3">
    <source>
        <dbReference type="SAM" id="MobiDB-lite"/>
    </source>
</evidence>
<dbReference type="EMBL" id="JAJJMA010037796">
    <property type="protein sequence ID" value="MCL7024748.1"/>
    <property type="molecule type" value="Genomic_DNA"/>
</dbReference>
<dbReference type="SUPFAM" id="SSF57850">
    <property type="entry name" value="RING/U-box"/>
    <property type="match status" value="1"/>
</dbReference>
<protein>
    <recommendedName>
        <fullName evidence="4">RING-type domain-containing protein</fullName>
    </recommendedName>
</protein>
<comment type="caution">
    <text evidence="5">The sequence shown here is derived from an EMBL/GenBank/DDBJ whole genome shotgun (WGS) entry which is preliminary data.</text>
</comment>
<reference evidence="5" key="1">
    <citation type="submission" date="2022-03" db="EMBL/GenBank/DDBJ databases">
        <title>A functionally conserved STORR gene fusion in Papaver species that diverged 16.8 million years ago.</title>
        <authorList>
            <person name="Catania T."/>
        </authorList>
    </citation>
    <scope>NUCLEOTIDE SEQUENCE</scope>
    <source>
        <strain evidence="5">S-191538</strain>
    </source>
</reference>
<evidence type="ECO:0000256" key="1">
    <source>
        <dbReference type="PROSITE-ProRule" id="PRU00175"/>
    </source>
</evidence>
<evidence type="ECO:0000313" key="5">
    <source>
        <dbReference type="EMBL" id="MCL7024748.1"/>
    </source>
</evidence>
<name>A0AA41S1M4_PAPNU</name>
<dbReference type="Gene3D" id="3.30.40.10">
    <property type="entry name" value="Zinc/RING finger domain, C3HC4 (zinc finger)"/>
    <property type="match status" value="1"/>
</dbReference>
<evidence type="ECO:0000259" key="4">
    <source>
        <dbReference type="PROSITE" id="PS50089"/>
    </source>
</evidence>
<feature type="coiled-coil region" evidence="2">
    <location>
        <begin position="103"/>
        <end position="130"/>
    </location>
</feature>
<keyword evidence="2" id="KW-0175">Coiled coil</keyword>
<feature type="coiled-coil region" evidence="2">
    <location>
        <begin position="299"/>
        <end position="326"/>
    </location>
</feature>
<dbReference type="Pfam" id="PF13639">
    <property type="entry name" value="zf-RING_2"/>
    <property type="match status" value="1"/>
</dbReference>